<dbReference type="EMBL" id="CP126116">
    <property type="protein sequence ID" value="WHZ55706.1"/>
    <property type="molecule type" value="Genomic_DNA"/>
</dbReference>
<gene>
    <name evidence="1" type="ORF">QLQ22_13325</name>
</gene>
<name>A0ACD4R5I4_9BACI</name>
<reference evidence="2" key="1">
    <citation type="journal article" date="2025" name="Aquaculture">
        <title>Assessment of the bioflocculant production and safety properties of Metabacillus hrfriensis sp. nov. based on phenotypic and whole-genome sequencing analysis.</title>
        <authorList>
            <person name="Zhang R."/>
            <person name="Zhao Z."/>
            <person name="Luo L."/>
            <person name="Wang S."/>
            <person name="Guo K."/>
            <person name="Xu W."/>
        </authorList>
    </citation>
    <scope>NUCLEOTIDE SEQUENCE [LARGE SCALE GENOMIC DNA]</scope>
    <source>
        <strain evidence="2">CT-WN-B3</strain>
    </source>
</reference>
<dbReference type="Proteomes" id="UP001226091">
    <property type="component" value="Chromosome"/>
</dbReference>
<evidence type="ECO:0000313" key="2">
    <source>
        <dbReference type="Proteomes" id="UP001226091"/>
    </source>
</evidence>
<protein>
    <submittedName>
        <fullName evidence="1">ABC transporter permease subunit</fullName>
    </submittedName>
</protein>
<keyword evidence="2" id="KW-1185">Reference proteome</keyword>
<sequence length="300" mass="33636">MNKKKLLFVFFPCILIGLLLLMSFIYEFGFKSQTSSVIIKYDENGDIAGTAPFPPSLKQPFGTDRNGNDLGLRLLEGAKYTITFALGVSILRTLAAVAAGSVFAFLPRSIQSLAKCFLIPYQYIPSFILVFILIWPLNIIKDEIGYTPMIAFQFLVIFIVGISPVMLLMSGEIKQILKEPYIEVSYHLGANNRHVIFKHILPVLNKRILIIFFQQMIQTLLLLIYLGIFEIFIGGDKPGGVFGDDERSLSQSGEWAGMIGQSKFDLMTAPWIVLGPGIAFIILILLLNIVLNYLLYPEKK</sequence>
<proteinExistence type="predicted"/>
<evidence type="ECO:0000313" key="1">
    <source>
        <dbReference type="EMBL" id="WHZ55706.1"/>
    </source>
</evidence>
<organism evidence="1 2">
    <name type="scientific">Metabacillus hrfriensis</name>
    <dbReference type="NCBI Taxonomy" id="3048891"/>
    <lineage>
        <taxon>Bacteria</taxon>
        <taxon>Bacillati</taxon>
        <taxon>Bacillota</taxon>
        <taxon>Bacilli</taxon>
        <taxon>Bacillales</taxon>
        <taxon>Bacillaceae</taxon>
        <taxon>Metabacillus</taxon>
    </lineage>
</organism>
<accession>A0ACD4R5I4</accession>